<evidence type="ECO:0000256" key="1">
    <source>
        <dbReference type="ARBA" id="ARBA00009981"/>
    </source>
</evidence>
<dbReference type="NCBIfam" id="TIGR01552">
    <property type="entry name" value="phd_fam"/>
    <property type="match status" value="1"/>
</dbReference>
<accession>A0ABV7FYP5</accession>
<dbReference type="Gene3D" id="3.40.1620.10">
    <property type="entry name" value="YefM-like domain"/>
    <property type="match status" value="1"/>
</dbReference>
<dbReference type="Pfam" id="PF02604">
    <property type="entry name" value="PhdYeFM_antitox"/>
    <property type="match status" value="1"/>
</dbReference>
<protein>
    <recommendedName>
        <fullName evidence="2">Antitoxin</fullName>
    </recommendedName>
</protein>
<comment type="function">
    <text evidence="2">Antitoxin component of a type II toxin-antitoxin (TA) system.</text>
</comment>
<dbReference type="EMBL" id="JBHRTN010000009">
    <property type="protein sequence ID" value="MFC3125534.1"/>
    <property type="molecule type" value="Genomic_DNA"/>
</dbReference>
<dbReference type="SUPFAM" id="SSF143120">
    <property type="entry name" value="YefM-like"/>
    <property type="match status" value="1"/>
</dbReference>
<evidence type="ECO:0000313" key="3">
    <source>
        <dbReference type="EMBL" id="MFC3125534.1"/>
    </source>
</evidence>
<dbReference type="InterPro" id="IPR051416">
    <property type="entry name" value="phD-YefM_TA_antitoxins"/>
</dbReference>
<dbReference type="Proteomes" id="UP001595593">
    <property type="component" value="Unassembled WGS sequence"/>
</dbReference>
<dbReference type="PANTHER" id="PTHR35377">
    <property type="entry name" value="ANTITOXIN VAPB49-RELATED-RELATED"/>
    <property type="match status" value="1"/>
</dbReference>
<sequence>MQTVNIHAAKTHLSRLVDAAAAGEEILIARAGRPIARLVPLQEVAEKPRRRLGRLSEQVRIPEDFDAPLADDVLAAFEQG</sequence>
<dbReference type="RefSeq" id="WP_379596289.1">
    <property type="nucleotide sequence ID" value="NZ_JBHRTN010000009.1"/>
</dbReference>
<dbReference type="InterPro" id="IPR006442">
    <property type="entry name" value="Antitoxin_Phd/YefM"/>
</dbReference>
<evidence type="ECO:0000256" key="2">
    <source>
        <dbReference type="RuleBase" id="RU362080"/>
    </source>
</evidence>
<organism evidence="3 4">
    <name type="scientific">Teichococcus globiformis</name>
    <dbReference type="NCBI Taxonomy" id="2307229"/>
    <lineage>
        <taxon>Bacteria</taxon>
        <taxon>Pseudomonadati</taxon>
        <taxon>Pseudomonadota</taxon>
        <taxon>Alphaproteobacteria</taxon>
        <taxon>Acetobacterales</taxon>
        <taxon>Roseomonadaceae</taxon>
        <taxon>Roseomonas</taxon>
    </lineage>
</organism>
<reference evidence="4" key="1">
    <citation type="journal article" date="2019" name="Int. J. Syst. Evol. Microbiol.">
        <title>The Global Catalogue of Microorganisms (GCM) 10K type strain sequencing project: providing services to taxonomists for standard genome sequencing and annotation.</title>
        <authorList>
            <consortium name="The Broad Institute Genomics Platform"/>
            <consortium name="The Broad Institute Genome Sequencing Center for Infectious Disease"/>
            <person name="Wu L."/>
            <person name="Ma J."/>
        </authorList>
    </citation>
    <scope>NUCLEOTIDE SEQUENCE [LARGE SCALE GENOMIC DNA]</scope>
    <source>
        <strain evidence="4">KCTC 52094</strain>
    </source>
</reference>
<keyword evidence="4" id="KW-1185">Reference proteome</keyword>
<dbReference type="PANTHER" id="PTHR35377:SF4">
    <property type="entry name" value="PREVENT-HOST-DEATH FAMILY PROTEIN"/>
    <property type="match status" value="1"/>
</dbReference>
<evidence type="ECO:0000313" key="4">
    <source>
        <dbReference type="Proteomes" id="UP001595593"/>
    </source>
</evidence>
<gene>
    <name evidence="3" type="ORF">ACFOD4_10710</name>
</gene>
<comment type="caution">
    <text evidence="3">The sequence shown here is derived from an EMBL/GenBank/DDBJ whole genome shotgun (WGS) entry which is preliminary data.</text>
</comment>
<proteinExistence type="inferred from homology"/>
<name>A0ABV7FYP5_9PROT</name>
<comment type="similarity">
    <text evidence="1 2">Belongs to the phD/YefM antitoxin family.</text>
</comment>
<dbReference type="InterPro" id="IPR036165">
    <property type="entry name" value="YefM-like_sf"/>
</dbReference>